<dbReference type="EMBL" id="MDGK01000003">
    <property type="protein sequence ID" value="OIN13585.1"/>
    <property type="molecule type" value="Genomic_DNA"/>
</dbReference>
<dbReference type="InterPro" id="IPR036390">
    <property type="entry name" value="WH_DNA-bd_sf"/>
</dbReference>
<dbReference type="PANTHER" id="PTHR13947">
    <property type="entry name" value="GNAT FAMILY N-ACETYLTRANSFERASE"/>
    <property type="match status" value="1"/>
</dbReference>
<evidence type="ECO:0000313" key="5">
    <source>
        <dbReference type="EMBL" id="SDO47300.1"/>
    </source>
</evidence>
<accession>A0A1H0JUR0</accession>
<name>A0A1H0JUR0_9PSED</name>
<protein>
    <submittedName>
        <fullName evidence="5">DNA-binding transcriptional regulator, MarR family</fullName>
    </submittedName>
    <submittedName>
        <fullName evidence="4">MarR family transcriptional regulator</fullName>
    </submittedName>
</protein>
<dbReference type="InterPro" id="IPR000182">
    <property type="entry name" value="GNAT_dom"/>
</dbReference>
<dbReference type="GO" id="GO:0003677">
    <property type="term" value="F:DNA binding"/>
    <property type="evidence" value="ECO:0007669"/>
    <property type="project" value="UniProtKB-KW"/>
</dbReference>
<organism evidence="4 6">
    <name type="scientific">Pseudomonas extremorientalis</name>
    <dbReference type="NCBI Taxonomy" id="169669"/>
    <lineage>
        <taxon>Bacteria</taxon>
        <taxon>Pseudomonadati</taxon>
        <taxon>Pseudomonadota</taxon>
        <taxon>Gammaproteobacteria</taxon>
        <taxon>Pseudomonadales</taxon>
        <taxon>Pseudomonadaceae</taxon>
        <taxon>Pseudomonas</taxon>
    </lineage>
</organism>
<dbReference type="RefSeq" id="WP_071487889.1">
    <property type="nucleotide sequence ID" value="NZ_LT629708.1"/>
</dbReference>
<dbReference type="InterPro" id="IPR000835">
    <property type="entry name" value="HTH_MarR-typ"/>
</dbReference>
<dbReference type="PROSITE" id="PS50995">
    <property type="entry name" value="HTH_MARR_2"/>
    <property type="match status" value="1"/>
</dbReference>
<dbReference type="CDD" id="cd04301">
    <property type="entry name" value="NAT_SF"/>
    <property type="match status" value="1"/>
</dbReference>
<reference evidence="4 6" key="1">
    <citation type="submission" date="2016-08" db="EMBL/GenBank/DDBJ databases">
        <title>Draft genome sequence of the type strain of Pseudomonas extremorientalis LMG 19695T isolated from drinking water reservoir.</title>
        <authorList>
            <person name="Tambong J.T."/>
        </authorList>
    </citation>
    <scope>NUCLEOTIDE SEQUENCE [LARGE SCALE GENOMIC DNA]</scope>
    <source>
        <strain evidence="4 6">LMG 19695</strain>
    </source>
</reference>
<dbReference type="Pfam" id="PF00583">
    <property type="entry name" value="Acetyltransf_1"/>
    <property type="match status" value="1"/>
</dbReference>
<evidence type="ECO:0000259" key="2">
    <source>
        <dbReference type="PROSITE" id="PS50995"/>
    </source>
</evidence>
<dbReference type="GO" id="GO:0008080">
    <property type="term" value="F:N-acetyltransferase activity"/>
    <property type="evidence" value="ECO:0007669"/>
    <property type="project" value="InterPro"/>
</dbReference>
<dbReference type="Pfam" id="PF12802">
    <property type="entry name" value="MarR_2"/>
    <property type="match status" value="1"/>
</dbReference>
<dbReference type="AlphaFoldDB" id="A0A1H0JUR0"/>
<reference evidence="5 7" key="2">
    <citation type="submission" date="2016-10" db="EMBL/GenBank/DDBJ databases">
        <authorList>
            <person name="Varghese N."/>
            <person name="Submissions S."/>
        </authorList>
    </citation>
    <scope>NUCLEOTIDE SEQUENCE [LARGE SCALE GENOMIC DNA]</scope>
    <source>
        <strain evidence="5 7">BS2774</strain>
    </source>
</reference>
<keyword evidence="5" id="KW-0238">DNA-binding</keyword>
<dbReference type="InterPro" id="IPR016181">
    <property type="entry name" value="Acyl_CoA_acyltransferase"/>
</dbReference>
<dbReference type="PROSITE" id="PS51186">
    <property type="entry name" value="GNAT"/>
    <property type="match status" value="1"/>
</dbReference>
<dbReference type="Gene3D" id="1.10.10.10">
    <property type="entry name" value="Winged helix-like DNA-binding domain superfamily/Winged helix DNA-binding domain"/>
    <property type="match status" value="1"/>
</dbReference>
<evidence type="ECO:0000256" key="1">
    <source>
        <dbReference type="ARBA" id="ARBA00022679"/>
    </source>
</evidence>
<dbReference type="EMBL" id="LT629708">
    <property type="protein sequence ID" value="SDO47300.1"/>
    <property type="molecule type" value="Genomic_DNA"/>
</dbReference>
<sequence>MSTPLLVERAGIVRGFNRFYTHQIGVLQEHLLQSDYSLTEIRVMYELSSRGDLTSADLCQMLGLDAGYLSRLTSGFEKRGLIQKVRCATDARAVQLHLTDHGRAVLAPLEQQTQREVIALLESLPEPQQQQLTEAMKRIQALLQGTAPSYLLRDPQPGDMGRVVQQQTAIYAREYGWNWEFEALVAEIVAKYLREYDPTCERCWIAEKDGEVVGSVFVIRHDQTTAKLRMLYVDASARGMGIGQRLVDECVRFARQVGYTRMLLWTVDILTDARKLYQKAGFELVEEEPMVSFGKALVSQTWARPL</sequence>
<dbReference type="Gene3D" id="3.40.630.30">
    <property type="match status" value="1"/>
</dbReference>
<dbReference type="Proteomes" id="UP000181686">
    <property type="component" value="Unassembled WGS sequence"/>
</dbReference>
<dbReference type="SMART" id="SM00347">
    <property type="entry name" value="HTH_MARR"/>
    <property type="match status" value="1"/>
</dbReference>
<gene>
    <name evidence="4" type="ORF">BFN10_00085</name>
    <name evidence="5" type="ORF">SAMN04490184_0648</name>
</gene>
<evidence type="ECO:0000313" key="6">
    <source>
        <dbReference type="Proteomes" id="UP000181686"/>
    </source>
</evidence>
<dbReference type="PANTHER" id="PTHR13947:SF37">
    <property type="entry name" value="LD18367P"/>
    <property type="match status" value="1"/>
</dbReference>
<proteinExistence type="predicted"/>
<dbReference type="SUPFAM" id="SSF55729">
    <property type="entry name" value="Acyl-CoA N-acyltransferases (Nat)"/>
    <property type="match status" value="1"/>
</dbReference>
<keyword evidence="7" id="KW-1185">Reference proteome</keyword>
<evidence type="ECO:0000313" key="7">
    <source>
        <dbReference type="Proteomes" id="UP000182654"/>
    </source>
</evidence>
<dbReference type="InterPro" id="IPR036388">
    <property type="entry name" value="WH-like_DNA-bd_sf"/>
</dbReference>
<evidence type="ECO:0000313" key="4">
    <source>
        <dbReference type="EMBL" id="OIN13585.1"/>
    </source>
</evidence>
<dbReference type="Proteomes" id="UP000182654">
    <property type="component" value="Chromosome I"/>
</dbReference>
<feature type="domain" description="N-acetyltransferase" evidence="3">
    <location>
        <begin position="150"/>
        <end position="306"/>
    </location>
</feature>
<dbReference type="GO" id="GO:0003700">
    <property type="term" value="F:DNA-binding transcription factor activity"/>
    <property type="evidence" value="ECO:0007669"/>
    <property type="project" value="InterPro"/>
</dbReference>
<dbReference type="PRINTS" id="PR00598">
    <property type="entry name" value="HTHMARR"/>
</dbReference>
<dbReference type="SUPFAM" id="SSF46785">
    <property type="entry name" value="Winged helix' DNA-binding domain"/>
    <property type="match status" value="1"/>
</dbReference>
<evidence type="ECO:0000259" key="3">
    <source>
        <dbReference type="PROSITE" id="PS51186"/>
    </source>
</evidence>
<feature type="domain" description="HTH marR-type" evidence="2">
    <location>
        <begin position="2"/>
        <end position="141"/>
    </location>
</feature>
<keyword evidence="1" id="KW-0808">Transferase</keyword>
<dbReference type="InterPro" id="IPR050769">
    <property type="entry name" value="NAT_camello-type"/>
</dbReference>